<proteinExistence type="predicted"/>
<feature type="region of interest" description="Disordered" evidence="1">
    <location>
        <begin position="73"/>
        <end position="119"/>
    </location>
</feature>
<reference evidence="2" key="1">
    <citation type="submission" date="2014-05" db="EMBL/GenBank/DDBJ databases">
        <title>The genome and life-stage specific transcriptomes of Globodera pallida elucidate key aspects of plant parasitism by a cyst nematode.</title>
        <authorList>
            <person name="Cotton J.A."/>
            <person name="Lilley C.J."/>
            <person name="Jones L.M."/>
            <person name="Kikuchi T."/>
            <person name="Reid A.J."/>
            <person name="Thorpe P."/>
            <person name="Tsai I.J."/>
            <person name="Beasley H."/>
            <person name="Blok V."/>
            <person name="Cock P.J.A."/>
            <person name="Van den Akker S.E."/>
            <person name="Holroyd N."/>
            <person name="Hunt M."/>
            <person name="Mantelin S."/>
            <person name="Naghra H."/>
            <person name="Pain A."/>
            <person name="Palomares-Rius J.E."/>
            <person name="Zarowiecki M."/>
            <person name="Berriman M."/>
            <person name="Jones J.T."/>
            <person name="Urwin P.E."/>
        </authorList>
    </citation>
    <scope>NUCLEOTIDE SEQUENCE [LARGE SCALE GENOMIC DNA]</scope>
    <source>
        <strain evidence="2">Lindley</strain>
    </source>
</reference>
<evidence type="ECO:0000313" key="2">
    <source>
        <dbReference type="Proteomes" id="UP000050741"/>
    </source>
</evidence>
<name>A0A183BQS1_GLOPA</name>
<feature type="compositionally biased region" description="Gly residues" evidence="1">
    <location>
        <begin position="75"/>
        <end position="85"/>
    </location>
</feature>
<dbReference type="Proteomes" id="UP000050741">
    <property type="component" value="Unassembled WGS sequence"/>
</dbReference>
<feature type="compositionally biased region" description="Low complexity" evidence="1">
    <location>
        <begin position="86"/>
        <end position="104"/>
    </location>
</feature>
<organism evidence="2 3">
    <name type="scientific">Globodera pallida</name>
    <name type="common">Potato cyst nematode worm</name>
    <name type="synonym">Heterodera pallida</name>
    <dbReference type="NCBI Taxonomy" id="36090"/>
    <lineage>
        <taxon>Eukaryota</taxon>
        <taxon>Metazoa</taxon>
        <taxon>Ecdysozoa</taxon>
        <taxon>Nematoda</taxon>
        <taxon>Chromadorea</taxon>
        <taxon>Rhabditida</taxon>
        <taxon>Tylenchina</taxon>
        <taxon>Tylenchomorpha</taxon>
        <taxon>Tylenchoidea</taxon>
        <taxon>Heteroderidae</taxon>
        <taxon>Heteroderinae</taxon>
        <taxon>Globodera</taxon>
    </lineage>
</organism>
<keyword evidence="2" id="KW-1185">Reference proteome</keyword>
<dbReference type="WBParaSite" id="GPLIN_000295700">
    <property type="protein sequence ID" value="GPLIN_000295700"/>
    <property type="gene ID" value="GPLIN_000295700"/>
</dbReference>
<feature type="compositionally biased region" description="Gly residues" evidence="1">
    <location>
        <begin position="105"/>
        <end position="118"/>
    </location>
</feature>
<protein>
    <submittedName>
        <fullName evidence="3">Glycine rich superfamily member</fullName>
    </submittedName>
</protein>
<dbReference type="AlphaFoldDB" id="A0A183BQS1"/>
<evidence type="ECO:0000313" key="3">
    <source>
        <dbReference type="WBParaSite" id="GPLIN_000295700"/>
    </source>
</evidence>
<evidence type="ECO:0000256" key="1">
    <source>
        <dbReference type="SAM" id="MobiDB-lite"/>
    </source>
</evidence>
<reference evidence="3" key="2">
    <citation type="submission" date="2016-06" db="UniProtKB">
        <authorList>
            <consortium name="WormBaseParasite"/>
        </authorList>
    </citation>
    <scope>IDENTIFICATION</scope>
</reference>
<sequence length="170" mass="17562">MKGRWRPANSEHAEQVVGRDGGRRKKSDERHWGASARGPAERARARSPGGYTRGLLPEPGVSPHLLAAVVECAKSGGGHGGGGRGSSAARGSSGSRGSTSIGHSIGTGPGHFGSGTGLGSASRAESFKSSFVSSLAANTYYHNQPFYYYGNHYYLDGHGASKVNAGENSM</sequence>
<accession>A0A183BQS1</accession>
<feature type="region of interest" description="Disordered" evidence="1">
    <location>
        <begin position="1"/>
        <end position="58"/>
    </location>
</feature>